<comment type="function">
    <text evidence="6">Bidirectionally degrades single-stranded DNA into large acid-insoluble oligonucleotides, which are then degraded further into small acid-soluble oligonucleotides.</text>
</comment>
<dbReference type="InterPro" id="IPR037004">
    <property type="entry name" value="Exonuc_VII_ssu_sf"/>
</dbReference>
<evidence type="ECO:0000256" key="4">
    <source>
        <dbReference type="ARBA" id="ARBA00022801"/>
    </source>
</evidence>
<dbReference type="EC" id="3.1.11.6" evidence="6"/>
<dbReference type="GO" id="GO:0008855">
    <property type="term" value="F:exodeoxyribonuclease VII activity"/>
    <property type="evidence" value="ECO:0007669"/>
    <property type="project" value="UniProtKB-UniRule"/>
</dbReference>
<comment type="subunit">
    <text evidence="6">Heterooligomer composed of large and small subunits.</text>
</comment>
<keyword evidence="3 6" id="KW-0540">Nuclease</keyword>
<evidence type="ECO:0000313" key="9">
    <source>
        <dbReference type="Proteomes" id="UP000319483"/>
    </source>
</evidence>
<evidence type="ECO:0000313" key="8">
    <source>
        <dbReference type="EMBL" id="TSK04166.1"/>
    </source>
</evidence>
<keyword evidence="4 6" id="KW-0378">Hydrolase</keyword>
<organism evidence="8 9">
    <name type="scientific">Gilliamella apicola</name>
    <dbReference type="NCBI Taxonomy" id="1196095"/>
    <lineage>
        <taxon>Bacteria</taxon>
        <taxon>Pseudomonadati</taxon>
        <taxon>Pseudomonadota</taxon>
        <taxon>Gammaproteobacteria</taxon>
        <taxon>Orbales</taxon>
        <taxon>Orbaceae</taxon>
        <taxon>Gilliamella</taxon>
    </lineage>
</organism>
<protein>
    <recommendedName>
        <fullName evidence="6">Exodeoxyribonuclease 7 small subunit</fullName>
        <ecNumber evidence="6">3.1.11.6</ecNumber>
    </recommendedName>
    <alternativeName>
        <fullName evidence="6">Exodeoxyribonuclease VII small subunit</fullName>
        <shortName evidence="6">Exonuclease VII small subunit</shortName>
    </alternativeName>
</protein>
<evidence type="ECO:0000256" key="5">
    <source>
        <dbReference type="ARBA" id="ARBA00022839"/>
    </source>
</evidence>
<dbReference type="EMBL" id="VMHM01000004">
    <property type="protein sequence ID" value="TSK04166.1"/>
    <property type="molecule type" value="Genomic_DNA"/>
</dbReference>
<evidence type="ECO:0000256" key="2">
    <source>
        <dbReference type="ARBA" id="ARBA00022490"/>
    </source>
</evidence>
<comment type="caution">
    <text evidence="8">The sequence shown here is derived from an EMBL/GenBank/DDBJ whole genome shotgun (WGS) entry which is preliminary data.</text>
</comment>
<dbReference type="OrthoDB" id="5591562at2"/>
<proteinExistence type="inferred from homology"/>
<dbReference type="HAMAP" id="MF_00337">
    <property type="entry name" value="Exonuc_7_S"/>
    <property type="match status" value="1"/>
</dbReference>
<sequence>MAKKQVTEPSFEETLKQLETIVSQLENGDLPLDEALNEFEKGVKLAKSGQKQLQQAEQRIQILLSENSDAELSEFLTDNNE</sequence>
<dbReference type="GO" id="GO:0006308">
    <property type="term" value="P:DNA catabolic process"/>
    <property type="evidence" value="ECO:0007669"/>
    <property type="project" value="UniProtKB-UniRule"/>
</dbReference>
<reference evidence="8 9" key="1">
    <citation type="submission" date="2019-07" db="EMBL/GenBank/DDBJ databases">
        <title>Gilliamella genomes.</title>
        <authorList>
            <person name="Zheng H."/>
        </authorList>
    </citation>
    <scope>NUCLEOTIDE SEQUENCE [LARGE SCALE GENOMIC DNA]</scope>
    <source>
        <strain evidence="8 9">W8127</strain>
    </source>
</reference>
<comment type="similarity">
    <text evidence="1 6">Belongs to the XseB family.</text>
</comment>
<name>A0A1B9JLT2_9GAMM</name>
<evidence type="ECO:0000256" key="7">
    <source>
        <dbReference type="SAM" id="Coils"/>
    </source>
</evidence>
<dbReference type="PANTHER" id="PTHR34137:SF1">
    <property type="entry name" value="EXODEOXYRIBONUCLEASE 7 SMALL SUBUNIT"/>
    <property type="match status" value="1"/>
</dbReference>
<dbReference type="GO" id="GO:0009318">
    <property type="term" value="C:exodeoxyribonuclease VII complex"/>
    <property type="evidence" value="ECO:0007669"/>
    <property type="project" value="UniProtKB-UniRule"/>
</dbReference>
<dbReference type="Proteomes" id="UP000319483">
    <property type="component" value="Unassembled WGS sequence"/>
</dbReference>
<gene>
    <name evidence="6 8" type="primary">xseB</name>
    <name evidence="8" type="ORF">FPQ15_04090</name>
</gene>
<feature type="coiled-coil region" evidence="7">
    <location>
        <begin position="46"/>
        <end position="73"/>
    </location>
</feature>
<evidence type="ECO:0000256" key="3">
    <source>
        <dbReference type="ARBA" id="ARBA00022722"/>
    </source>
</evidence>
<dbReference type="InterPro" id="IPR003761">
    <property type="entry name" value="Exonuc_VII_S"/>
</dbReference>
<dbReference type="NCBIfam" id="NF002140">
    <property type="entry name" value="PRK00977.1-4"/>
    <property type="match status" value="1"/>
</dbReference>
<dbReference type="PIRSF" id="PIRSF006488">
    <property type="entry name" value="Exonuc_VII_S"/>
    <property type="match status" value="1"/>
</dbReference>
<dbReference type="NCBIfam" id="TIGR01280">
    <property type="entry name" value="xseB"/>
    <property type="match status" value="1"/>
</dbReference>
<accession>A0A1B9JLT2</accession>
<comment type="catalytic activity">
    <reaction evidence="6">
        <text>Exonucleolytic cleavage in either 5'- to 3'- or 3'- to 5'-direction to yield nucleoside 5'-phosphates.</text>
        <dbReference type="EC" id="3.1.11.6"/>
    </reaction>
</comment>
<comment type="subcellular location">
    <subcellularLocation>
        <location evidence="6">Cytoplasm</location>
    </subcellularLocation>
</comment>
<dbReference type="AlphaFoldDB" id="A0A1B9JLT2"/>
<dbReference type="Gene3D" id="1.10.287.1040">
    <property type="entry name" value="Exonuclease VII, small subunit"/>
    <property type="match status" value="1"/>
</dbReference>
<dbReference type="SUPFAM" id="SSF116842">
    <property type="entry name" value="XseB-like"/>
    <property type="match status" value="1"/>
</dbReference>
<keyword evidence="2 6" id="KW-0963">Cytoplasm</keyword>
<dbReference type="PANTHER" id="PTHR34137">
    <property type="entry name" value="EXODEOXYRIBONUCLEASE 7 SMALL SUBUNIT"/>
    <property type="match status" value="1"/>
</dbReference>
<dbReference type="GO" id="GO:0005829">
    <property type="term" value="C:cytosol"/>
    <property type="evidence" value="ECO:0007669"/>
    <property type="project" value="TreeGrafter"/>
</dbReference>
<dbReference type="Pfam" id="PF02609">
    <property type="entry name" value="Exonuc_VII_S"/>
    <property type="match status" value="1"/>
</dbReference>
<dbReference type="NCBIfam" id="NF002137">
    <property type="entry name" value="PRK00977.1-1"/>
    <property type="match status" value="1"/>
</dbReference>
<keyword evidence="5 6" id="KW-0269">Exonuclease</keyword>
<keyword evidence="7" id="KW-0175">Coiled coil</keyword>
<evidence type="ECO:0000256" key="6">
    <source>
        <dbReference type="HAMAP-Rule" id="MF_00337"/>
    </source>
</evidence>
<evidence type="ECO:0000256" key="1">
    <source>
        <dbReference type="ARBA" id="ARBA00009998"/>
    </source>
</evidence>
<dbReference type="RefSeq" id="WP_065738748.1">
    <property type="nucleotide sequence ID" value="NZ_CAMLAP010000005.1"/>
</dbReference>